<dbReference type="InterPro" id="IPR000331">
    <property type="entry name" value="Rap/Ran_GAP_dom"/>
</dbReference>
<gene>
    <name evidence="4" type="ORF">HYPBUDRAFT_8293</name>
</gene>
<feature type="region of interest" description="Disordered" evidence="2">
    <location>
        <begin position="1547"/>
        <end position="1572"/>
    </location>
</feature>
<name>A0A1E4RC72_9ASCO</name>
<dbReference type="GeneID" id="30998274"/>
<evidence type="ECO:0000256" key="2">
    <source>
        <dbReference type="SAM" id="MobiDB-lite"/>
    </source>
</evidence>
<dbReference type="PROSITE" id="PS50085">
    <property type="entry name" value="RAPGAP"/>
    <property type="match status" value="1"/>
</dbReference>
<dbReference type="SUPFAM" id="SSF111347">
    <property type="entry name" value="Rap/Ran-GAP"/>
    <property type="match status" value="1"/>
</dbReference>
<dbReference type="FunFam" id="3.40.50.11210:FF:000007">
    <property type="entry name" value="Tuberous sclerosis 2"/>
    <property type="match status" value="1"/>
</dbReference>
<dbReference type="PANTHER" id="PTHR10063:SF0">
    <property type="entry name" value="TUBERIN"/>
    <property type="match status" value="1"/>
</dbReference>
<feature type="domain" description="Rap-GAP" evidence="3">
    <location>
        <begin position="1295"/>
        <end position="1532"/>
    </location>
</feature>
<dbReference type="InterPro" id="IPR035974">
    <property type="entry name" value="Rap/Ran-GAP_sf"/>
</dbReference>
<dbReference type="GO" id="GO:0033596">
    <property type="term" value="C:TSC1-TSC2 complex"/>
    <property type="evidence" value="ECO:0007669"/>
    <property type="project" value="TreeGrafter"/>
</dbReference>
<dbReference type="EMBL" id="KV454546">
    <property type="protein sequence ID" value="ODV64823.1"/>
    <property type="molecule type" value="Genomic_DNA"/>
</dbReference>
<evidence type="ECO:0000256" key="1">
    <source>
        <dbReference type="ARBA" id="ARBA00022468"/>
    </source>
</evidence>
<keyword evidence="5" id="KW-1185">Reference proteome</keyword>
<sequence>MSTHHPTFGRTSGIGNVFKSITKSLKTSGSSSSSHPSNVSVRINPMVVGGSTDQLLQHLRSGPLPARASAAAKMTETLESVSLSSFPEVWYAARDMCNPKIQSYIRRIAITLLIQCIKQDENSISDRLTFFKDITYFCQISGSKVDDEFDLFIRALKNLTNDGKIIHDFCVYDQGKNLSQFLLSALIALSNTQKKFNDSDSWRSDKNFRNLIELNNLIKNCFKFSFSILDESSITSLISGISELVYTTKNSIIMNSCLEVINTVVVFGAIPFKNFNQVMSLCCYTYGTLSNELLTKITWEIIHNLSIDATFHLVLTSLCDVMTNPDLQVQTSTNGHTNGTHTLSRSISSSILSQSKRSMSSEQLVAKSSTNNATAGLIDVRNPINTCIGAIQLMEKIQIESALEDKPNFSCFLIPIFKAYKIALSFNIPLINTSILRSFDRLFSIDGTNDVYSVNLTFEKLFPFHLWYSPTFSIYDVLDSLKLNSDLDISYWKSICLSLQGLFENHKLQTPKDKLVGLFFQHYNMLDSNNVNFILNFYHEERLCTSVSPFAAENCNELLNCFYYGVNSNSEISHYDASIRIETLKIIKDSYILSMKLFNGFPKIEDIIYNIFRRSLNEKDPLVIRFLVNDFLLDIGSRSSFSFFEKLLNIFFPLFQARSGNQDRLKSFISIGSIGSGSQYSRTNGALAHNETTINSERSIPDDNLFINEDSNFRKSKIHPLMLVTVGESLVGLFVSCSNKYPRKSHLLYKAIIQMLQYSLSTDNIELSLTMMRCLVRIRATLEKYVYFIQPTDMEGLATALGRNTMASDFLNEDFKWIYPESPDYLPEEFFNKPSKKLKLADLKSINSYLNGTQYDESNDECTIEMSQWLRIVLDVMENVYHWELYTFIWAHFCSQLSNMELFADYQELIVNLQQIICDQLSLNLPKKLSIPKASVTITKADLQVAYVRTLSGLLGYHEMFSKYEEDQIIGSLIFGLGSWDKTAIPCIHILTVCCYEIPISIKKYLTAILTKLQTRVTSLRASAHTLEFLVSLIHLPTLTSNFTTDEFKRVFAIAFKYIQYSNDLRLRTQYEPQSQPSIAHQQYGAETKVDNMVSTQLGENSPMMNQYLLQLSYSAILAWFLKIDMNERRQVSGYLVKNLILSNSDEKELDDHTIAFLDLIIRFTYSNLPVKNIIPSKISNTSLLSTENNISTNRWILGNSIIGIDTNILNGDSVLTIRRPTGVSILKLSLDPSMIPEWTEINDGNKLSKNFRGDRNKALINSNYLLLQLFNNVDKGNNSKPIPIIEDAATLRAISSLDRIPIVEFHKVGIMYIAPGQSSEVEVLGNDVGSRNYQNFIEGIGRIIKLKNCKDAYVGGLDTENNLDGEHAIFWSDEVTHLIFHTTSMMPNNPNDKYFDLKKRHIGNNYVNIYFDESGLPFNFNLIKSQFNFLNVVISPHTITSEFLLSEKPNNKEKFFKVKTYRREGVPGVFSTCHFKLILESQLAIFIRNLVLILDDFANVWHSSGQSSYVSNWSHRVKQIRLLKDKTLKNHQVLEEEQQQQQLQQLTQAASNHHHHPSSLSSAIGGDAKSNPTKDATFSFMEQLQYENTQSSPATTNLASGESTGKYEYVSNNENELYTLLEFNSYT</sequence>
<dbReference type="InterPro" id="IPR024584">
    <property type="entry name" value="Tuberin_N"/>
</dbReference>
<dbReference type="GO" id="GO:0005634">
    <property type="term" value="C:nucleus"/>
    <property type="evidence" value="ECO:0007669"/>
    <property type="project" value="InterPro"/>
</dbReference>
<dbReference type="Proteomes" id="UP000095085">
    <property type="component" value="Unassembled WGS sequence"/>
</dbReference>
<dbReference type="PANTHER" id="PTHR10063">
    <property type="entry name" value="TUBERIN"/>
    <property type="match status" value="1"/>
</dbReference>
<dbReference type="GO" id="GO:0032007">
    <property type="term" value="P:negative regulation of TOR signaling"/>
    <property type="evidence" value="ECO:0007669"/>
    <property type="project" value="TreeGrafter"/>
</dbReference>
<dbReference type="GO" id="GO:0051056">
    <property type="term" value="P:regulation of small GTPase mediated signal transduction"/>
    <property type="evidence" value="ECO:0007669"/>
    <property type="project" value="InterPro"/>
</dbReference>
<evidence type="ECO:0000313" key="4">
    <source>
        <dbReference type="EMBL" id="ODV64823.1"/>
    </source>
</evidence>
<dbReference type="Pfam" id="PF11864">
    <property type="entry name" value="DUF3384"/>
    <property type="match status" value="1"/>
</dbReference>
<keyword evidence="1" id="KW-0343">GTPase activation</keyword>
<evidence type="ECO:0000313" key="5">
    <source>
        <dbReference type="Proteomes" id="UP000095085"/>
    </source>
</evidence>
<protein>
    <recommendedName>
        <fullName evidence="3">Rap-GAP domain-containing protein</fullName>
    </recommendedName>
</protein>
<proteinExistence type="predicted"/>
<reference evidence="5" key="1">
    <citation type="submission" date="2016-05" db="EMBL/GenBank/DDBJ databases">
        <title>Comparative genomics of biotechnologically important yeasts.</title>
        <authorList>
            <consortium name="DOE Joint Genome Institute"/>
            <person name="Riley R."/>
            <person name="Haridas S."/>
            <person name="Wolfe K.H."/>
            <person name="Lopes M.R."/>
            <person name="Hittinger C.T."/>
            <person name="Goker M."/>
            <person name="Salamov A."/>
            <person name="Wisecaver J."/>
            <person name="Long T.M."/>
            <person name="Aerts A.L."/>
            <person name="Barry K."/>
            <person name="Choi C."/>
            <person name="Clum A."/>
            <person name="Coughlan A.Y."/>
            <person name="Deshpande S."/>
            <person name="Douglass A.P."/>
            <person name="Hanson S.J."/>
            <person name="Klenk H.-P."/>
            <person name="Labutti K."/>
            <person name="Lapidus A."/>
            <person name="Lindquist E."/>
            <person name="Lipzen A."/>
            <person name="Meier-Kolthoff J.P."/>
            <person name="Ohm R.A."/>
            <person name="Otillar R.P."/>
            <person name="Pangilinan J."/>
            <person name="Peng Y."/>
            <person name="Rokas A."/>
            <person name="Rosa C.A."/>
            <person name="Scheuner C."/>
            <person name="Sibirny A.A."/>
            <person name="Slot J.C."/>
            <person name="Stielow J.B."/>
            <person name="Sun H."/>
            <person name="Kurtzman C.P."/>
            <person name="Blackwell M."/>
            <person name="Grigoriev I.V."/>
            <person name="Jeffries T.W."/>
        </authorList>
    </citation>
    <scope>NUCLEOTIDE SEQUENCE [LARGE SCALE GENOMIC DNA]</scope>
    <source>
        <strain evidence="5">NRRL Y-1933</strain>
    </source>
</reference>
<dbReference type="OrthoDB" id="19311at2759"/>
<dbReference type="STRING" id="984485.A0A1E4RC72"/>
<dbReference type="GO" id="GO:0005096">
    <property type="term" value="F:GTPase activator activity"/>
    <property type="evidence" value="ECO:0007669"/>
    <property type="project" value="UniProtKB-KW"/>
</dbReference>
<dbReference type="Gene3D" id="3.40.50.11210">
    <property type="entry name" value="Rap/Ran-GAP"/>
    <property type="match status" value="1"/>
</dbReference>
<dbReference type="RefSeq" id="XP_020073890.1">
    <property type="nucleotide sequence ID" value="XM_020223725.1"/>
</dbReference>
<evidence type="ECO:0000259" key="3">
    <source>
        <dbReference type="PROSITE" id="PS50085"/>
    </source>
</evidence>
<organism evidence="4 5">
    <name type="scientific">Hyphopichia burtonii NRRL Y-1933</name>
    <dbReference type="NCBI Taxonomy" id="984485"/>
    <lineage>
        <taxon>Eukaryota</taxon>
        <taxon>Fungi</taxon>
        <taxon>Dikarya</taxon>
        <taxon>Ascomycota</taxon>
        <taxon>Saccharomycotina</taxon>
        <taxon>Pichiomycetes</taxon>
        <taxon>Debaryomycetaceae</taxon>
        <taxon>Hyphopichia</taxon>
    </lineage>
</organism>
<dbReference type="InterPro" id="IPR027107">
    <property type="entry name" value="Tuberin/Ral-act_asu"/>
</dbReference>
<dbReference type="Pfam" id="PF02145">
    <property type="entry name" value="Rap_GAP"/>
    <property type="match status" value="1"/>
</dbReference>
<accession>A0A1E4RC72</accession>
<dbReference type="Pfam" id="PF03542">
    <property type="entry name" value="Tuberin"/>
    <property type="match status" value="1"/>
</dbReference>
<dbReference type="InterPro" id="IPR018515">
    <property type="entry name" value="Tuberin-type_domain"/>
</dbReference>